<keyword evidence="3" id="KW-1185">Reference proteome</keyword>
<organism evidence="2 3">
    <name type="scientific">Hibiscus sabdariffa</name>
    <name type="common">roselle</name>
    <dbReference type="NCBI Taxonomy" id="183260"/>
    <lineage>
        <taxon>Eukaryota</taxon>
        <taxon>Viridiplantae</taxon>
        <taxon>Streptophyta</taxon>
        <taxon>Embryophyta</taxon>
        <taxon>Tracheophyta</taxon>
        <taxon>Spermatophyta</taxon>
        <taxon>Magnoliopsida</taxon>
        <taxon>eudicotyledons</taxon>
        <taxon>Gunneridae</taxon>
        <taxon>Pentapetalae</taxon>
        <taxon>rosids</taxon>
        <taxon>malvids</taxon>
        <taxon>Malvales</taxon>
        <taxon>Malvaceae</taxon>
        <taxon>Malvoideae</taxon>
        <taxon>Hibiscus</taxon>
    </lineage>
</organism>
<feature type="compositionally biased region" description="Basic and acidic residues" evidence="1">
    <location>
        <begin position="60"/>
        <end position="72"/>
    </location>
</feature>
<name>A0ABR2RZ53_9ROSI</name>
<accession>A0ABR2RZ53</accession>
<proteinExistence type="predicted"/>
<feature type="compositionally biased region" description="Polar residues" evidence="1">
    <location>
        <begin position="44"/>
        <end position="53"/>
    </location>
</feature>
<feature type="region of interest" description="Disordered" evidence="1">
    <location>
        <begin position="44"/>
        <end position="99"/>
    </location>
</feature>
<evidence type="ECO:0000256" key="1">
    <source>
        <dbReference type="SAM" id="MobiDB-lite"/>
    </source>
</evidence>
<feature type="compositionally biased region" description="Low complexity" evidence="1">
    <location>
        <begin position="74"/>
        <end position="86"/>
    </location>
</feature>
<evidence type="ECO:0000313" key="3">
    <source>
        <dbReference type="Proteomes" id="UP001396334"/>
    </source>
</evidence>
<comment type="caution">
    <text evidence="2">The sequence shown here is derived from an EMBL/GenBank/DDBJ whole genome shotgun (WGS) entry which is preliminary data.</text>
</comment>
<evidence type="ECO:0000313" key="2">
    <source>
        <dbReference type="EMBL" id="KAK9018270.1"/>
    </source>
</evidence>
<sequence>MYSLMSTMAFQSSLYQLLSISNTTAPCFSALEMPCKSMPIANATNEVNAQTGTVEEEPKEENLESELREMKAETSPPTASAPSTTPLDKDLKKAQFSLH</sequence>
<gene>
    <name evidence="2" type="ORF">V6N11_001248</name>
</gene>
<protein>
    <submittedName>
        <fullName evidence="2">Uncharacterized protein</fullName>
    </submittedName>
</protein>
<dbReference type="Proteomes" id="UP001396334">
    <property type="component" value="Unassembled WGS sequence"/>
</dbReference>
<reference evidence="2 3" key="1">
    <citation type="journal article" date="2024" name="G3 (Bethesda)">
        <title>Genome assembly of Hibiscus sabdariffa L. provides insights into metabolisms of medicinal natural products.</title>
        <authorList>
            <person name="Kim T."/>
        </authorList>
    </citation>
    <scope>NUCLEOTIDE SEQUENCE [LARGE SCALE GENOMIC DNA]</scope>
    <source>
        <strain evidence="2">TK-2024</strain>
        <tissue evidence="2">Old leaves</tissue>
    </source>
</reference>
<dbReference type="EMBL" id="JBBPBN010000019">
    <property type="protein sequence ID" value="KAK9018270.1"/>
    <property type="molecule type" value="Genomic_DNA"/>
</dbReference>